<proteinExistence type="predicted"/>
<dbReference type="AlphaFoldDB" id="A0A427A865"/>
<dbReference type="EMBL" id="AMZH03003433">
    <property type="protein sequence ID" value="RRT72348.1"/>
    <property type="molecule type" value="Genomic_DNA"/>
</dbReference>
<feature type="compositionally biased region" description="Basic and acidic residues" evidence="1">
    <location>
        <begin position="1"/>
        <end position="23"/>
    </location>
</feature>
<evidence type="ECO:0000313" key="2">
    <source>
        <dbReference type="EMBL" id="RRT72348.1"/>
    </source>
</evidence>
<reference evidence="2 3" key="1">
    <citation type="journal article" date="2014" name="Agronomy (Basel)">
        <title>A Draft Genome Sequence for Ensete ventricosum, the Drought-Tolerant Tree Against Hunger.</title>
        <authorList>
            <person name="Harrison J."/>
            <person name="Moore K.A."/>
            <person name="Paszkiewicz K."/>
            <person name="Jones T."/>
            <person name="Grant M."/>
            <person name="Ambacheew D."/>
            <person name="Muzemil S."/>
            <person name="Studholme D.J."/>
        </authorList>
    </citation>
    <scope>NUCLEOTIDE SEQUENCE [LARGE SCALE GENOMIC DNA]</scope>
</reference>
<evidence type="ECO:0000313" key="3">
    <source>
        <dbReference type="Proteomes" id="UP000287651"/>
    </source>
</evidence>
<organism evidence="2 3">
    <name type="scientific">Ensete ventricosum</name>
    <name type="common">Abyssinian banana</name>
    <name type="synonym">Musa ensete</name>
    <dbReference type="NCBI Taxonomy" id="4639"/>
    <lineage>
        <taxon>Eukaryota</taxon>
        <taxon>Viridiplantae</taxon>
        <taxon>Streptophyta</taxon>
        <taxon>Embryophyta</taxon>
        <taxon>Tracheophyta</taxon>
        <taxon>Spermatophyta</taxon>
        <taxon>Magnoliopsida</taxon>
        <taxon>Liliopsida</taxon>
        <taxon>Zingiberales</taxon>
        <taxon>Musaceae</taxon>
        <taxon>Ensete</taxon>
    </lineage>
</organism>
<protein>
    <submittedName>
        <fullName evidence="2">Uncharacterized protein</fullName>
    </submittedName>
</protein>
<accession>A0A427A865</accession>
<name>A0A427A865_ENSVE</name>
<evidence type="ECO:0000256" key="1">
    <source>
        <dbReference type="SAM" id="MobiDB-lite"/>
    </source>
</evidence>
<comment type="caution">
    <text evidence="2">The sequence shown here is derived from an EMBL/GenBank/DDBJ whole genome shotgun (WGS) entry which is preliminary data.</text>
</comment>
<feature type="region of interest" description="Disordered" evidence="1">
    <location>
        <begin position="1"/>
        <end position="27"/>
    </location>
</feature>
<dbReference type="Proteomes" id="UP000287651">
    <property type="component" value="Unassembled WGS sequence"/>
</dbReference>
<sequence length="72" mass="8148">MRDPSTDLEKKERFRADPTEARSRACPPNLSLASRSLLHQLLLYTGFRRHKGCCCFEASSVTLSPLLRVRSA</sequence>
<gene>
    <name evidence="2" type="ORF">B296_00005432</name>
</gene>